<accession>A0ACC0KCC4</accession>
<evidence type="ECO:0000313" key="1">
    <source>
        <dbReference type="EMBL" id="KAI8433845.1"/>
    </source>
</evidence>
<protein>
    <submittedName>
        <fullName evidence="1">Uncharacterized protein</fullName>
    </submittedName>
</protein>
<sequence length="570" mass="63107">MDPIGYDDRRTEPIEYDDRRSEPIEYDDRRSEPIEYDDRRTEPIAHSEVARPRSGPDSPPSGLLAVPAASTVSRRSSPLPRALAQLKALLALAAAPDCDLLAGWWSNVSSECLRYCEKPHSRQRRDTKLNDAFLSDGALDTEQNDADNQADIDGDSMPILNATITSRPQTYNLTIGRSVRLECRVDIKDTVVEWTKDGQTIVKTDFLVGSPTKYDFNSTASSDLIVKSVEPSDSGIYRCRLEQGLPAQVEHSLVVYEAPIVVNITASPSDRPREGADVTLTCNVNGSPAPEVQWTLTPLGSTENKNLGEKDATFTRYGVTIKNIKSEQSGTYFCYAFNSVGNNQNMIKVVVLGKPRIHVHQTVVNSAINVEATLRCVVHEDLPVAITWFKDQKPITSASKTRISTMGTHSNLTVIPESDADFGTYTCEASCDIGVHSRSIELVQRPVVEDLEADGSKLAFKVHSHQKLEDIEEGDWMPPLKVTLPPTQSHEYDVSYVIQQELTPGRYEAIVKVKNNKEWSHPSDAAIVNIVNEQPVIQGASVYRGNDATLNRPATVLLSTVLMYLLVRML</sequence>
<organism evidence="1 2">
    <name type="scientific">Choristoneura fumiferana</name>
    <name type="common">Spruce budworm moth</name>
    <name type="synonym">Archips fumiferana</name>
    <dbReference type="NCBI Taxonomy" id="7141"/>
    <lineage>
        <taxon>Eukaryota</taxon>
        <taxon>Metazoa</taxon>
        <taxon>Ecdysozoa</taxon>
        <taxon>Arthropoda</taxon>
        <taxon>Hexapoda</taxon>
        <taxon>Insecta</taxon>
        <taxon>Pterygota</taxon>
        <taxon>Neoptera</taxon>
        <taxon>Endopterygota</taxon>
        <taxon>Lepidoptera</taxon>
        <taxon>Glossata</taxon>
        <taxon>Ditrysia</taxon>
        <taxon>Tortricoidea</taxon>
        <taxon>Tortricidae</taxon>
        <taxon>Tortricinae</taxon>
        <taxon>Choristoneura</taxon>
    </lineage>
</organism>
<keyword evidence="2" id="KW-1185">Reference proteome</keyword>
<name>A0ACC0KCC4_CHOFU</name>
<reference evidence="1 2" key="1">
    <citation type="journal article" date="2022" name="Genome Biol. Evol.">
        <title>The Spruce Budworm Genome: Reconstructing the Evolutionary History of Antifreeze Proteins.</title>
        <authorList>
            <person name="Beliveau C."/>
            <person name="Gagne P."/>
            <person name="Picq S."/>
            <person name="Vernygora O."/>
            <person name="Keeling C.I."/>
            <person name="Pinkney K."/>
            <person name="Doucet D."/>
            <person name="Wen F."/>
            <person name="Johnston J.S."/>
            <person name="Maaroufi H."/>
            <person name="Boyle B."/>
            <person name="Laroche J."/>
            <person name="Dewar K."/>
            <person name="Juretic N."/>
            <person name="Blackburn G."/>
            <person name="Nisole A."/>
            <person name="Brunet B."/>
            <person name="Brandao M."/>
            <person name="Lumley L."/>
            <person name="Duan J."/>
            <person name="Quan G."/>
            <person name="Lucarotti C.J."/>
            <person name="Roe A.D."/>
            <person name="Sperling F.A.H."/>
            <person name="Levesque R.C."/>
            <person name="Cusson M."/>
        </authorList>
    </citation>
    <scope>NUCLEOTIDE SEQUENCE [LARGE SCALE GENOMIC DNA]</scope>
    <source>
        <strain evidence="1">Glfc:IPQL:Cfum</strain>
    </source>
</reference>
<comment type="caution">
    <text evidence="1">The sequence shown here is derived from an EMBL/GenBank/DDBJ whole genome shotgun (WGS) entry which is preliminary data.</text>
</comment>
<proteinExistence type="predicted"/>
<dbReference type="EMBL" id="CM046129">
    <property type="protein sequence ID" value="KAI8433845.1"/>
    <property type="molecule type" value="Genomic_DNA"/>
</dbReference>
<dbReference type="Proteomes" id="UP001064048">
    <property type="component" value="Chromosome 29"/>
</dbReference>
<evidence type="ECO:0000313" key="2">
    <source>
        <dbReference type="Proteomes" id="UP001064048"/>
    </source>
</evidence>
<gene>
    <name evidence="1" type="ORF">MSG28_015799</name>
</gene>